<proteinExistence type="predicted"/>
<keyword evidence="2" id="KW-1185">Reference proteome</keyword>
<name>A0A5N5UST4_MYCPH</name>
<dbReference type="AlphaFoldDB" id="A0A5N5UST4"/>
<evidence type="ECO:0000313" key="1">
    <source>
        <dbReference type="EMBL" id="KAB7752666.1"/>
    </source>
</evidence>
<evidence type="ECO:0000313" key="2">
    <source>
        <dbReference type="Proteomes" id="UP000325690"/>
    </source>
</evidence>
<gene>
    <name evidence="1" type="ORF">MPHL21000_21265</name>
</gene>
<reference evidence="1 2" key="1">
    <citation type="submission" date="2012-10" db="EMBL/GenBank/DDBJ databases">
        <title>The draft sequence of the Mycobacterium pheli genome.</title>
        <authorList>
            <person name="Pettersson B.M.F."/>
            <person name="Das S."/>
            <person name="Dasgupta S."/>
            <person name="Bhattacharya A."/>
            <person name="Kirsebom L.A."/>
        </authorList>
    </citation>
    <scope>NUCLEOTIDE SEQUENCE [LARGE SCALE GENOMIC DNA]</scope>
    <source>
        <strain evidence="1 2">CCUG 21000</strain>
    </source>
</reference>
<dbReference type="EMBL" id="ANBP01000044">
    <property type="protein sequence ID" value="KAB7752666.1"/>
    <property type="molecule type" value="Genomic_DNA"/>
</dbReference>
<organism evidence="1 2">
    <name type="scientific">Mycolicibacterium phlei DSM 43239 = CCUG 21000</name>
    <dbReference type="NCBI Taxonomy" id="1226750"/>
    <lineage>
        <taxon>Bacteria</taxon>
        <taxon>Bacillati</taxon>
        <taxon>Actinomycetota</taxon>
        <taxon>Actinomycetes</taxon>
        <taxon>Mycobacteriales</taxon>
        <taxon>Mycobacteriaceae</taxon>
        <taxon>Mycolicibacterium</taxon>
    </lineage>
</organism>
<protein>
    <submittedName>
        <fullName evidence="1">Uncharacterized protein</fullName>
    </submittedName>
</protein>
<sequence>MRTRDDDVTVSDLGRSTMTAAVALDTAHTAAPATDTAVGLVAVADFGFARYRAACSCGWAGRRRRLRAAAQQDAWLHAIHQSCEVAVPLVRPTR</sequence>
<comment type="caution">
    <text evidence="1">The sequence shown here is derived from an EMBL/GenBank/DDBJ whole genome shotgun (WGS) entry which is preliminary data.</text>
</comment>
<dbReference type="Proteomes" id="UP000325690">
    <property type="component" value="Unassembled WGS sequence"/>
</dbReference>
<accession>A0A5N5UST4</accession>